<reference evidence="3" key="3">
    <citation type="submission" date="2020-12" db="UniProtKB">
        <authorList>
            <consortium name="EnsemblPlants"/>
        </authorList>
    </citation>
    <scope>IDENTIFICATION</scope>
</reference>
<dbReference type="Proteomes" id="UP000006727">
    <property type="component" value="Chromosome 21"/>
</dbReference>
<keyword evidence="1" id="KW-1133">Transmembrane helix</keyword>
<dbReference type="AlphaFoldDB" id="A0A2K1IS29"/>
<evidence type="ECO:0000313" key="2">
    <source>
        <dbReference type="EMBL" id="PNR32091.1"/>
    </source>
</evidence>
<organism evidence="2">
    <name type="scientific">Physcomitrium patens</name>
    <name type="common">Spreading-leaved earth moss</name>
    <name type="synonym">Physcomitrella patens</name>
    <dbReference type="NCBI Taxonomy" id="3218"/>
    <lineage>
        <taxon>Eukaryota</taxon>
        <taxon>Viridiplantae</taxon>
        <taxon>Streptophyta</taxon>
        <taxon>Embryophyta</taxon>
        <taxon>Bryophyta</taxon>
        <taxon>Bryophytina</taxon>
        <taxon>Bryopsida</taxon>
        <taxon>Funariidae</taxon>
        <taxon>Funariales</taxon>
        <taxon>Funariaceae</taxon>
        <taxon>Physcomitrium</taxon>
    </lineage>
</organism>
<reference evidence="2 4" key="2">
    <citation type="journal article" date="2018" name="Plant J.">
        <title>The Physcomitrella patens chromosome-scale assembly reveals moss genome structure and evolution.</title>
        <authorList>
            <person name="Lang D."/>
            <person name="Ullrich K.K."/>
            <person name="Murat F."/>
            <person name="Fuchs J."/>
            <person name="Jenkins J."/>
            <person name="Haas F.B."/>
            <person name="Piednoel M."/>
            <person name="Gundlach H."/>
            <person name="Van Bel M."/>
            <person name="Meyberg R."/>
            <person name="Vives C."/>
            <person name="Morata J."/>
            <person name="Symeonidi A."/>
            <person name="Hiss M."/>
            <person name="Muchero W."/>
            <person name="Kamisugi Y."/>
            <person name="Saleh O."/>
            <person name="Blanc G."/>
            <person name="Decker E.L."/>
            <person name="van Gessel N."/>
            <person name="Grimwood J."/>
            <person name="Hayes R.D."/>
            <person name="Graham S.W."/>
            <person name="Gunter L.E."/>
            <person name="McDaniel S.F."/>
            <person name="Hoernstein S.N.W."/>
            <person name="Larsson A."/>
            <person name="Li F.W."/>
            <person name="Perroud P.F."/>
            <person name="Phillips J."/>
            <person name="Ranjan P."/>
            <person name="Rokshar D.S."/>
            <person name="Rothfels C.J."/>
            <person name="Schneider L."/>
            <person name="Shu S."/>
            <person name="Stevenson D.W."/>
            <person name="Thummler F."/>
            <person name="Tillich M."/>
            <person name="Villarreal Aguilar J.C."/>
            <person name="Widiez T."/>
            <person name="Wong G.K."/>
            <person name="Wymore A."/>
            <person name="Zhang Y."/>
            <person name="Zimmer A.D."/>
            <person name="Quatrano R.S."/>
            <person name="Mayer K.F.X."/>
            <person name="Goodstein D."/>
            <person name="Casacuberta J.M."/>
            <person name="Vandepoele K."/>
            <person name="Reski R."/>
            <person name="Cuming A.C."/>
            <person name="Tuskan G.A."/>
            <person name="Maumus F."/>
            <person name="Salse J."/>
            <person name="Schmutz J."/>
            <person name="Rensing S.A."/>
        </authorList>
    </citation>
    <scope>NUCLEOTIDE SEQUENCE [LARGE SCALE GENOMIC DNA]</scope>
    <source>
        <strain evidence="3 4">cv. Gransden 2004</strain>
    </source>
</reference>
<dbReference type="EnsemblPlants" id="Pp3c21_15311V3.1">
    <property type="protein sequence ID" value="PAC:32915009.CDS.1"/>
    <property type="gene ID" value="Pp3c21_15311"/>
</dbReference>
<sequence length="203" mass="22768">MTPTTTTCSTRHREKRVHTNKERDVLTKTFPLGEICKCGICWGCEHPQKPLPHKFPGGVRRSRYILMVCPPPRPLSMAFSSLPFYTSFLVHHCTASGLELPATVAPLVLSCRPLISSFLLFHSLPFSPSTQHFYEVRIPLDAHSHTHTHISTHPHTVFALVMVSCFLCIGGGCMGAVCCKLIALHPLLLHNCGEFRFEIWKQP</sequence>
<evidence type="ECO:0000313" key="4">
    <source>
        <dbReference type="Proteomes" id="UP000006727"/>
    </source>
</evidence>
<protein>
    <submittedName>
        <fullName evidence="2 3">Uncharacterized protein</fullName>
    </submittedName>
</protein>
<evidence type="ECO:0000256" key="1">
    <source>
        <dbReference type="SAM" id="Phobius"/>
    </source>
</evidence>
<gene>
    <name evidence="2" type="ORF">PHYPA_026216</name>
</gene>
<feature type="transmembrane region" description="Helical" evidence="1">
    <location>
        <begin position="157"/>
        <end position="179"/>
    </location>
</feature>
<evidence type="ECO:0000313" key="3">
    <source>
        <dbReference type="EnsemblPlants" id="PAC:32915009.CDS.1"/>
    </source>
</evidence>
<reference evidence="2 4" key="1">
    <citation type="journal article" date="2008" name="Science">
        <title>The Physcomitrella genome reveals evolutionary insights into the conquest of land by plants.</title>
        <authorList>
            <person name="Rensing S."/>
            <person name="Lang D."/>
            <person name="Zimmer A."/>
            <person name="Terry A."/>
            <person name="Salamov A."/>
            <person name="Shapiro H."/>
            <person name="Nishiyama T."/>
            <person name="Perroud P.-F."/>
            <person name="Lindquist E."/>
            <person name="Kamisugi Y."/>
            <person name="Tanahashi T."/>
            <person name="Sakakibara K."/>
            <person name="Fujita T."/>
            <person name="Oishi K."/>
            <person name="Shin-I T."/>
            <person name="Kuroki Y."/>
            <person name="Toyoda A."/>
            <person name="Suzuki Y."/>
            <person name="Hashimoto A."/>
            <person name="Yamaguchi K."/>
            <person name="Sugano A."/>
            <person name="Kohara Y."/>
            <person name="Fujiyama A."/>
            <person name="Anterola A."/>
            <person name="Aoki S."/>
            <person name="Ashton N."/>
            <person name="Barbazuk W.B."/>
            <person name="Barker E."/>
            <person name="Bennetzen J."/>
            <person name="Bezanilla M."/>
            <person name="Blankenship R."/>
            <person name="Cho S.H."/>
            <person name="Dutcher S."/>
            <person name="Estelle M."/>
            <person name="Fawcett J.A."/>
            <person name="Gundlach H."/>
            <person name="Hanada K."/>
            <person name="Heyl A."/>
            <person name="Hicks K.A."/>
            <person name="Hugh J."/>
            <person name="Lohr M."/>
            <person name="Mayer K."/>
            <person name="Melkozernov A."/>
            <person name="Murata T."/>
            <person name="Nelson D."/>
            <person name="Pils B."/>
            <person name="Prigge M."/>
            <person name="Reiss B."/>
            <person name="Renner T."/>
            <person name="Rombauts S."/>
            <person name="Rushton P."/>
            <person name="Sanderfoot A."/>
            <person name="Schween G."/>
            <person name="Shiu S.-H."/>
            <person name="Stueber K."/>
            <person name="Theodoulou F.L."/>
            <person name="Tu H."/>
            <person name="Van de Peer Y."/>
            <person name="Verrier P.J."/>
            <person name="Waters E."/>
            <person name="Wood A."/>
            <person name="Yang L."/>
            <person name="Cove D."/>
            <person name="Cuming A."/>
            <person name="Hasebe M."/>
            <person name="Lucas S."/>
            <person name="Mishler D.B."/>
            <person name="Reski R."/>
            <person name="Grigoriev I."/>
            <person name="Quatrano R.S."/>
            <person name="Boore J.L."/>
        </authorList>
    </citation>
    <scope>NUCLEOTIDE SEQUENCE [LARGE SCALE GENOMIC DNA]</scope>
    <source>
        <strain evidence="3 4">cv. Gransden 2004</strain>
    </source>
</reference>
<keyword evidence="4" id="KW-1185">Reference proteome</keyword>
<dbReference type="EMBL" id="ABEU02000021">
    <property type="protein sequence ID" value="PNR32091.1"/>
    <property type="molecule type" value="Genomic_DNA"/>
</dbReference>
<name>A0A2K1IS29_PHYPA</name>
<dbReference type="InParanoid" id="A0A2K1IS29"/>
<dbReference type="Gramene" id="Pp3c21_15311V3.1">
    <property type="protein sequence ID" value="PAC:32915009.CDS.1"/>
    <property type="gene ID" value="Pp3c21_15311"/>
</dbReference>
<keyword evidence="1" id="KW-0812">Transmembrane</keyword>
<keyword evidence="1" id="KW-0472">Membrane</keyword>
<accession>A0A2K1IS29</accession>
<proteinExistence type="predicted"/>